<evidence type="ECO:0000256" key="2">
    <source>
        <dbReference type="SAM" id="MobiDB-lite"/>
    </source>
</evidence>
<sequence>MRFTCCSSVGSEGTWMGMACRGSQAAVKCNRRSSEGLTRKALEEHDKRVTPAPPEPTARTRSQSRDDRASMGSRGGRILSRAESKGSLTQPRVGESTSRSQLERKPTRSSLYTPTSTMRSGRLNVFRVVAAATAWKRLSERRPAILAALKPKVATENTYKLGPDEGKAFKPDKVKAIIETVLNSFLKSFRYTPEGSRRMCLAISKDVKSRVKMLDFQRYKLVCNVMIMQNKGQSSQISSRCLGNADLDGFASASITTPQIIALVTVHAAYFD</sequence>
<dbReference type="PANTHER" id="PTHR21255">
    <property type="entry name" value="T-COMPLEX-ASSOCIATED-TESTIS-EXPRESSED 1/ DYNEIN LIGHT CHAIN"/>
    <property type="match status" value="1"/>
</dbReference>
<dbReference type="CDD" id="cd21451">
    <property type="entry name" value="DLC-like_TCTEX1D"/>
    <property type="match status" value="1"/>
</dbReference>
<comment type="similarity">
    <text evidence="1">Belongs to the dynein light chain Tctex-type family.</text>
</comment>
<dbReference type="Proteomes" id="UP000762676">
    <property type="component" value="Unassembled WGS sequence"/>
</dbReference>
<organism evidence="3 4">
    <name type="scientific">Elysia marginata</name>
    <dbReference type="NCBI Taxonomy" id="1093978"/>
    <lineage>
        <taxon>Eukaryota</taxon>
        <taxon>Metazoa</taxon>
        <taxon>Spiralia</taxon>
        <taxon>Lophotrochozoa</taxon>
        <taxon>Mollusca</taxon>
        <taxon>Gastropoda</taxon>
        <taxon>Heterobranchia</taxon>
        <taxon>Euthyneura</taxon>
        <taxon>Panpulmonata</taxon>
        <taxon>Sacoglossa</taxon>
        <taxon>Placobranchoidea</taxon>
        <taxon>Plakobranchidae</taxon>
        <taxon>Elysia</taxon>
    </lineage>
</organism>
<evidence type="ECO:0000313" key="3">
    <source>
        <dbReference type="EMBL" id="GFR95230.1"/>
    </source>
</evidence>
<dbReference type="Gene3D" id="3.30.1140.40">
    <property type="entry name" value="Tctex-1"/>
    <property type="match status" value="1"/>
</dbReference>
<dbReference type="GO" id="GO:0007018">
    <property type="term" value="P:microtubule-based movement"/>
    <property type="evidence" value="ECO:0007669"/>
    <property type="project" value="TreeGrafter"/>
</dbReference>
<dbReference type="InterPro" id="IPR038586">
    <property type="entry name" value="Tctex-1-like_sf"/>
</dbReference>
<comment type="caution">
    <text evidence="3">The sequence shown here is derived from an EMBL/GenBank/DDBJ whole genome shotgun (WGS) entry which is preliminary data.</text>
</comment>
<dbReference type="EMBL" id="BMAT01012589">
    <property type="protein sequence ID" value="GFR95230.1"/>
    <property type="molecule type" value="Genomic_DNA"/>
</dbReference>
<evidence type="ECO:0000256" key="1">
    <source>
        <dbReference type="ARBA" id="ARBA00005361"/>
    </source>
</evidence>
<reference evidence="3 4" key="1">
    <citation type="journal article" date="2021" name="Elife">
        <title>Chloroplast acquisition without the gene transfer in kleptoplastic sea slugs, Plakobranchus ocellatus.</title>
        <authorList>
            <person name="Maeda T."/>
            <person name="Takahashi S."/>
            <person name="Yoshida T."/>
            <person name="Shimamura S."/>
            <person name="Takaki Y."/>
            <person name="Nagai Y."/>
            <person name="Toyoda A."/>
            <person name="Suzuki Y."/>
            <person name="Arimoto A."/>
            <person name="Ishii H."/>
            <person name="Satoh N."/>
            <person name="Nishiyama T."/>
            <person name="Hasebe M."/>
            <person name="Maruyama T."/>
            <person name="Minagawa J."/>
            <person name="Obokata J."/>
            <person name="Shigenobu S."/>
        </authorList>
    </citation>
    <scope>NUCLEOTIDE SEQUENCE [LARGE SCALE GENOMIC DNA]</scope>
</reference>
<protein>
    <submittedName>
        <fullName evidence="3">Tctex1 domain-containing protein 1</fullName>
    </submittedName>
</protein>
<dbReference type="InterPro" id="IPR005334">
    <property type="entry name" value="Tctex-1-like"/>
</dbReference>
<dbReference type="GO" id="GO:0005868">
    <property type="term" value="C:cytoplasmic dynein complex"/>
    <property type="evidence" value="ECO:0007669"/>
    <property type="project" value="TreeGrafter"/>
</dbReference>
<dbReference type="Pfam" id="PF03645">
    <property type="entry name" value="Tctex-1"/>
    <property type="match status" value="1"/>
</dbReference>
<keyword evidence="4" id="KW-1185">Reference proteome</keyword>
<dbReference type="GO" id="GO:0045505">
    <property type="term" value="F:dynein intermediate chain binding"/>
    <property type="evidence" value="ECO:0007669"/>
    <property type="project" value="TreeGrafter"/>
</dbReference>
<dbReference type="GO" id="GO:0005737">
    <property type="term" value="C:cytoplasm"/>
    <property type="evidence" value="ECO:0007669"/>
    <property type="project" value="TreeGrafter"/>
</dbReference>
<name>A0AAV4HCQ7_9GAST</name>
<feature type="compositionally biased region" description="Polar residues" evidence="2">
    <location>
        <begin position="86"/>
        <end position="100"/>
    </location>
</feature>
<feature type="compositionally biased region" description="Basic and acidic residues" evidence="2">
    <location>
        <begin position="32"/>
        <end position="49"/>
    </location>
</feature>
<accession>A0AAV4HCQ7</accession>
<gene>
    <name evidence="3" type="ORF">ElyMa_006269400</name>
</gene>
<proteinExistence type="inferred from homology"/>
<dbReference type="AlphaFoldDB" id="A0AAV4HCQ7"/>
<feature type="region of interest" description="Disordered" evidence="2">
    <location>
        <begin position="25"/>
        <end position="116"/>
    </location>
</feature>
<evidence type="ECO:0000313" key="4">
    <source>
        <dbReference type="Proteomes" id="UP000762676"/>
    </source>
</evidence>
<dbReference type="PANTHER" id="PTHR21255:SF65">
    <property type="entry name" value="TCTEX1 DOMAIN-CONTAINING PROTEIN 2"/>
    <property type="match status" value="1"/>
</dbReference>